<dbReference type="GO" id="GO:0030001">
    <property type="term" value="P:metal ion transport"/>
    <property type="evidence" value="ECO:0007669"/>
    <property type="project" value="InterPro"/>
</dbReference>
<dbReference type="GO" id="GO:0030313">
    <property type="term" value="C:cell envelope"/>
    <property type="evidence" value="ECO:0007669"/>
    <property type="project" value="UniProtKB-SubCell"/>
</dbReference>
<sequence>MSLAWCAAFAYAADAPGVATPGVATSGVATPPANAASGPLRVVASFSILGDMTRQIGGEDVQVDTLVGPDGDAHEYEPTPADARALSAAQLLVVNGLNFETWLGRLVKSANFKGATVVASQGVQPRDFGADDVAGQAAEAGVQGGGSAGRGAREGHDAHDAHGAHGAHDVHDAHTDPHAWQSLANGAIYARNIGAALAKADPAHADAYRQRTDAYVARIEALDKQVKQAFAALPPERRRVVTSHDAFGYFGQAYGVTFISTMGISTDAEPSAADLARIIDQVKREKVPAVFLENVSNPRLGQRIAHESGAKLGGTLYSDALARPGLPAATYLGMFQWNLSQFMAALKP</sequence>
<reference evidence="8" key="1">
    <citation type="submission" date="2017-05" db="EMBL/GenBank/DDBJ databases">
        <title>Complete and WGS of Bordetella genogroups.</title>
        <authorList>
            <person name="Spilker T."/>
            <person name="Lipuma J."/>
        </authorList>
    </citation>
    <scope>NUCLEOTIDE SEQUENCE</scope>
    <source>
        <strain evidence="8">AU21707</strain>
    </source>
</reference>
<dbReference type="CDD" id="cd01137">
    <property type="entry name" value="PsaA"/>
    <property type="match status" value="1"/>
</dbReference>
<feature type="compositionally biased region" description="Basic and acidic residues" evidence="7">
    <location>
        <begin position="151"/>
        <end position="173"/>
    </location>
</feature>
<dbReference type="PRINTS" id="PR00691">
    <property type="entry name" value="ADHESINB"/>
</dbReference>
<evidence type="ECO:0000256" key="3">
    <source>
        <dbReference type="ARBA" id="ARBA00022448"/>
    </source>
</evidence>
<dbReference type="PANTHER" id="PTHR42953:SF1">
    <property type="entry name" value="METAL-BINDING PROTEIN HI_0362-RELATED"/>
    <property type="match status" value="1"/>
</dbReference>
<keyword evidence="4" id="KW-0479">Metal-binding</keyword>
<dbReference type="PANTHER" id="PTHR42953">
    <property type="entry name" value="HIGH-AFFINITY ZINC UPTAKE SYSTEM PROTEIN ZNUA-RELATED"/>
    <property type="match status" value="1"/>
</dbReference>
<name>A0A261R9T6_9BORD</name>
<keyword evidence="9" id="KW-1185">Reference proteome</keyword>
<dbReference type="Proteomes" id="UP000216857">
    <property type="component" value="Unassembled WGS sequence"/>
</dbReference>
<dbReference type="GO" id="GO:0046872">
    <property type="term" value="F:metal ion binding"/>
    <property type="evidence" value="ECO:0007669"/>
    <property type="project" value="UniProtKB-KW"/>
</dbReference>
<dbReference type="OrthoDB" id="9793396at2"/>
<dbReference type="InterPro" id="IPR006129">
    <property type="entry name" value="AdhesinB"/>
</dbReference>
<comment type="similarity">
    <text evidence="2 6">Belongs to the bacterial solute-binding protein 9 family.</text>
</comment>
<evidence type="ECO:0000256" key="7">
    <source>
        <dbReference type="SAM" id="MobiDB-lite"/>
    </source>
</evidence>
<evidence type="ECO:0000256" key="6">
    <source>
        <dbReference type="RuleBase" id="RU003512"/>
    </source>
</evidence>
<dbReference type="STRING" id="1416803.CAL13_19975"/>
<dbReference type="InterPro" id="IPR006128">
    <property type="entry name" value="Lipoprotein_PsaA-like"/>
</dbReference>
<dbReference type="Pfam" id="PF01297">
    <property type="entry name" value="ZnuA"/>
    <property type="match status" value="1"/>
</dbReference>
<dbReference type="EMBL" id="NEVJ01000003">
    <property type="protein sequence ID" value="OZI21557.1"/>
    <property type="molecule type" value="Genomic_DNA"/>
</dbReference>
<accession>A0A261R9T6</accession>
<dbReference type="Gene3D" id="3.40.50.1980">
    <property type="entry name" value="Nitrogenase molybdenum iron protein domain"/>
    <property type="match status" value="2"/>
</dbReference>
<dbReference type="GO" id="GO:0007155">
    <property type="term" value="P:cell adhesion"/>
    <property type="evidence" value="ECO:0007669"/>
    <property type="project" value="InterPro"/>
</dbReference>
<dbReference type="AlphaFoldDB" id="A0A261R9T6"/>
<gene>
    <name evidence="8" type="ORF">CAL26_25885</name>
</gene>
<comment type="subcellular location">
    <subcellularLocation>
        <location evidence="1">Cell envelope</location>
    </subcellularLocation>
</comment>
<evidence type="ECO:0000256" key="5">
    <source>
        <dbReference type="ARBA" id="ARBA00022729"/>
    </source>
</evidence>
<evidence type="ECO:0000256" key="2">
    <source>
        <dbReference type="ARBA" id="ARBA00011028"/>
    </source>
</evidence>
<evidence type="ECO:0000313" key="9">
    <source>
        <dbReference type="Proteomes" id="UP000216857"/>
    </source>
</evidence>
<dbReference type="InterPro" id="IPR006127">
    <property type="entry name" value="ZnuA-like"/>
</dbReference>
<keyword evidence="5" id="KW-0732">Signal</keyword>
<evidence type="ECO:0000256" key="1">
    <source>
        <dbReference type="ARBA" id="ARBA00004196"/>
    </source>
</evidence>
<protein>
    <submittedName>
        <fullName evidence="8">Metal ABC transporter substrate-binding protein</fullName>
    </submittedName>
</protein>
<keyword evidence="3 6" id="KW-0813">Transport</keyword>
<dbReference type="SUPFAM" id="SSF53807">
    <property type="entry name" value="Helical backbone' metal receptor"/>
    <property type="match status" value="1"/>
</dbReference>
<evidence type="ECO:0000256" key="4">
    <source>
        <dbReference type="ARBA" id="ARBA00022723"/>
    </source>
</evidence>
<proteinExistence type="inferred from homology"/>
<organism evidence="8 9">
    <name type="scientific">Bordetella genomosp. 9</name>
    <dbReference type="NCBI Taxonomy" id="1416803"/>
    <lineage>
        <taxon>Bacteria</taxon>
        <taxon>Pseudomonadati</taxon>
        <taxon>Pseudomonadota</taxon>
        <taxon>Betaproteobacteria</taxon>
        <taxon>Burkholderiales</taxon>
        <taxon>Alcaligenaceae</taxon>
        <taxon>Bordetella</taxon>
    </lineage>
</organism>
<dbReference type="InterPro" id="IPR050492">
    <property type="entry name" value="Bact_metal-bind_prot9"/>
</dbReference>
<comment type="caution">
    <text evidence="8">The sequence shown here is derived from an EMBL/GenBank/DDBJ whole genome shotgun (WGS) entry which is preliminary data.</text>
</comment>
<dbReference type="PRINTS" id="PR00690">
    <property type="entry name" value="ADHESNFAMILY"/>
</dbReference>
<feature type="region of interest" description="Disordered" evidence="7">
    <location>
        <begin position="139"/>
        <end position="173"/>
    </location>
</feature>
<evidence type="ECO:0000313" key="8">
    <source>
        <dbReference type="EMBL" id="OZI21557.1"/>
    </source>
</evidence>